<dbReference type="OrthoDB" id="4324715at2"/>
<evidence type="ECO:0000256" key="2">
    <source>
        <dbReference type="ARBA" id="ARBA00023027"/>
    </source>
</evidence>
<dbReference type="SUPFAM" id="SSF51735">
    <property type="entry name" value="NAD(P)-binding Rossmann-fold domains"/>
    <property type="match status" value="1"/>
</dbReference>
<accession>A0A4Q5N5Y8</accession>
<dbReference type="InterPro" id="IPR036291">
    <property type="entry name" value="NAD(P)-bd_dom_sf"/>
</dbReference>
<dbReference type="PANTHER" id="PTHR43333:SF1">
    <property type="entry name" value="D-ISOMER SPECIFIC 2-HYDROXYACID DEHYDROGENASE NAD-BINDING DOMAIN-CONTAINING PROTEIN"/>
    <property type="match status" value="1"/>
</dbReference>
<name>A0A4Q5N5Y8_9MICO</name>
<dbReference type="Gene3D" id="3.40.50.720">
    <property type="entry name" value="NAD(P)-binding Rossmann-like Domain"/>
    <property type="match status" value="2"/>
</dbReference>
<dbReference type="InterPro" id="IPR006140">
    <property type="entry name" value="D-isomer_DH_NAD-bd"/>
</dbReference>
<evidence type="ECO:0000259" key="3">
    <source>
        <dbReference type="Pfam" id="PF02826"/>
    </source>
</evidence>
<protein>
    <submittedName>
        <fullName evidence="4">D-2-hydroxyacid dehydrogenase</fullName>
    </submittedName>
</protein>
<dbReference type="EMBL" id="SDWW01000001">
    <property type="protein sequence ID" value="RYV53053.1"/>
    <property type="molecule type" value="Genomic_DNA"/>
</dbReference>
<sequence>MTDTLGALITTLEPRIDLVCEQDLLPPMRFAGDHDGDPGFTRSAPEQARFDALVDSAEALYGIPDTDPAALARTARANPQLRWVHTMAAGGGGQVRAAQLTAEELDRVAFTTSAGPHSGPLAEFALFTVLAGAKSLPRLQAQQAARDWSGRWTMQQIDQMTVLVVGMGNIGRGVAARFAALGARVVGVGRHPVTVAGVAEIVPPARLGDVVGHADAIVNTLPGTDSTYRMISRDVLAQVKPGVIVSSVGRGSVIDEDALIEALRDGRVAFAGLDVFAVEPLAQDSPLWTMPNVVISPHTAALDDREDRLIAELFAANATRLLDAAPLINRVDTVDFY</sequence>
<keyword evidence="1" id="KW-0560">Oxidoreductase</keyword>
<keyword evidence="2" id="KW-0520">NAD</keyword>
<dbReference type="GO" id="GO:0051287">
    <property type="term" value="F:NAD binding"/>
    <property type="evidence" value="ECO:0007669"/>
    <property type="project" value="InterPro"/>
</dbReference>
<evidence type="ECO:0000313" key="4">
    <source>
        <dbReference type="EMBL" id="RYV53053.1"/>
    </source>
</evidence>
<dbReference type="Pfam" id="PF02826">
    <property type="entry name" value="2-Hacid_dh_C"/>
    <property type="match status" value="1"/>
</dbReference>
<dbReference type="GO" id="GO:0016491">
    <property type="term" value="F:oxidoreductase activity"/>
    <property type="evidence" value="ECO:0007669"/>
    <property type="project" value="UniProtKB-KW"/>
</dbReference>
<organism evidence="4 5">
    <name type="scientific">Pengzhenrongella frigida</name>
    <dbReference type="NCBI Taxonomy" id="1259133"/>
    <lineage>
        <taxon>Bacteria</taxon>
        <taxon>Bacillati</taxon>
        <taxon>Actinomycetota</taxon>
        <taxon>Actinomycetes</taxon>
        <taxon>Micrococcales</taxon>
        <taxon>Pengzhenrongella</taxon>
    </lineage>
</organism>
<dbReference type="Proteomes" id="UP000293764">
    <property type="component" value="Unassembled WGS sequence"/>
</dbReference>
<dbReference type="AlphaFoldDB" id="A0A4Q5N5Y8"/>
<evidence type="ECO:0000313" key="5">
    <source>
        <dbReference type="Proteomes" id="UP000293764"/>
    </source>
</evidence>
<feature type="domain" description="D-isomer specific 2-hydroxyacid dehydrogenase NAD-binding" evidence="3">
    <location>
        <begin position="128"/>
        <end position="300"/>
    </location>
</feature>
<dbReference type="CDD" id="cd05300">
    <property type="entry name" value="2-Hacid_dh_1"/>
    <property type="match status" value="1"/>
</dbReference>
<proteinExistence type="predicted"/>
<evidence type="ECO:0000256" key="1">
    <source>
        <dbReference type="ARBA" id="ARBA00023002"/>
    </source>
</evidence>
<keyword evidence="5" id="KW-1185">Reference proteome</keyword>
<comment type="caution">
    <text evidence="4">The sequence shown here is derived from an EMBL/GenBank/DDBJ whole genome shotgun (WGS) entry which is preliminary data.</text>
</comment>
<reference evidence="4 5" key="1">
    <citation type="submission" date="2019-01" db="EMBL/GenBank/DDBJ databases">
        <title>Novel species of Cellulomonas.</title>
        <authorList>
            <person name="Liu Q."/>
            <person name="Xin Y.-H."/>
        </authorList>
    </citation>
    <scope>NUCLEOTIDE SEQUENCE [LARGE SCALE GENOMIC DNA]</scope>
    <source>
        <strain evidence="4 5">HLT2-17</strain>
    </source>
</reference>
<dbReference type="PANTHER" id="PTHR43333">
    <property type="entry name" value="2-HACID_DH_C DOMAIN-CONTAINING PROTEIN"/>
    <property type="match status" value="1"/>
</dbReference>
<gene>
    <name evidence="4" type="ORF">EUA98_00345</name>
</gene>